<comment type="caution">
    <text evidence="2">The sequence shown here is derived from an EMBL/GenBank/DDBJ whole genome shotgun (WGS) entry which is preliminary data.</text>
</comment>
<evidence type="ECO:0000313" key="2">
    <source>
        <dbReference type="EMBL" id="GAI75719.1"/>
    </source>
</evidence>
<proteinExistence type="predicted"/>
<feature type="transmembrane region" description="Helical" evidence="1">
    <location>
        <begin position="45"/>
        <end position="67"/>
    </location>
</feature>
<dbReference type="EMBL" id="BARW01006429">
    <property type="protein sequence ID" value="GAI75719.1"/>
    <property type="molecule type" value="Genomic_DNA"/>
</dbReference>
<accession>X1T6S4</accession>
<name>X1T6S4_9ZZZZ</name>
<sequence>MTQKDIQDAINSNQKSINGICFILASGGLIYSIKVLLSYELTYSLILIGSTTLSWFLSLFYGIIYLLNKGKYLSAAEYATKDNPVDIGKYKAPKYFERQVYLLIIGGGLFLLWLVWLFYFL</sequence>
<dbReference type="AlphaFoldDB" id="X1T6S4"/>
<evidence type="ECO:0000256" key="1">
    <source>
        <dbReference type="SAM" id="Phobius"/>
    </source>
</evidence>
<feature type="transmembrane region" description="Helical" evidence="1">
    <location>
        <begin position="20"/>
        <end position="39"/>
    </location>
</feature>
<keyword evidence="1" id="KW-0812">Transmembrane</keyword>
<evidence type="ECO:0008006" key="3">
    <source>
        <dbReference type="Google" id="ProtNLM"/>
    </source>
</evidence>
<keyword evidence="1" id="KW-0472">Membrane</keyword>
<protein>
    <recommendedName>
        <fullName evidence="3">DUF3899 domain-containing protein</fullName>
    </recommendedName>
</protein>
<keyword evidence="1" id="KW-1133">Transmembrane helix</keyword>
<reference evidence="2" key="1">
    <citation type="journal article" date="2014" name="Front. Microbiol.">
        <title>High frequency of phylogenetically diverse reductive dehalogenase-homologous genes in deep subseafloor sedimentary metagenomes.</title>
        <authorList>
            <person name="Kawai M."/>
            <person name="Futagami T."/>
            <person name="Toyoda A."/>
            <person name="Takaki Y."/>
            <person name="Nishi S."/>
            <person name="Hori S."/>
            <person name="Arai W."/>
            <person name="Tsubouchi T."/>
            <person name="Morono Y."/>
            <person name="Uchiyama I."/>
            <person name="Ito T."/>
            <person name="Fujiyama A."/>
            <person name="Inagaki F."/>
            <person name="Takami H."/>
        </authorList>
    </citation>
    <scope>NUCLEOTIDE SEQUENCE</scope>
    <source>
        <strain evidence="2">Expedition CK06-06</strain>
    </source>
</reference>
<gene>
    <name evidence="2" type="ORF">S12H4_13501</name>
</gene>
<feature type="transmembrane region" description="Helical" evidence="1">
    <location>
        <begin position="100"/>
        <end position="119"/>
    </location>
</feature>
<organism evidence="2">
    <name type="scientific">marine sediment metagenome</name>
    <dbReference type="NCBI Taxonomy" id="412755"/>
    <lineage>
        <taxon>unclassified sequences</taxon>
        <taxon>metagenomes</taxon>
        <taxon>ecological metagenomes</taxon>
    </lineage>
</organism>